<sequence>MLVVGPVEEVVVVVCLLSLALLQAEVWVVVVEVVVVWVKPAFSLGGITGDVVVAVVVPQSFVLAAWAAGENQAPPTAVNAARVIATVRFLSDIGLLL</sequence>
<proteinExistence type="predicted"/>
<name>A0A5S4YLJ9_9BRAD</name>
<dbReference type="RefSeq" id="WP_148740571.1">
    <property type="nucleotide sequence ID" value="NZ_VSTH01000053.1"/>
</dbReference>
<evidence type="ECO:0000313" key="1">
    <source>
        <dbReference type="EMBL" id="TYO65270.1"/>
    </source>
</evidence>
<keyword evidence="2" id="KW-1185">Reference proteome</keyword>
<reference evidence="1 2" key="1">
    <citation type="submission" date="2019-08" db="EMBL/GenBank/DDBJ databases">
        <title>Bradyrhizobium hipponensis sp. nov., a rhizobium isolated from a Lupinus angustifolius root nodule in Tunisia.</title>
        <authorList>
            <person name="Off K."/>
            <person name="Rejili M."/>
            <person name="Mars M."/>
            <person name="Brachmann A."/>
            <person name="Marin M."/>
        </authorList>
    </citation>
    <scope>NUCLEOTIDE SEQUENCE [LARGE SCALE GENOMIC DNA]</scope>
    <source>
        <strain evidence="2">aSej3</strain>
    </source>
</reference>
<gene>
    <name evidence="1" type="ORF">FXV83_17090</name>
</gene>
<evidence type="ECO:0000313" key="2">
    <source>
        <dbReference type="Proteomes" id="UP000324797"/>
    </source>
</evidence>
<dbReference type="AlphaFoldDB" id="A0A5S4YLJ9"/>
<dbReference type="Proteomes" id="UP000324797">
    <property type="component" value="Unassembled WGS sequence"/>
</dbReference>
<dbReference type="EMBL" id="VSTH01000053">
    <property type="protein sequence ID" value="TYO65270.1"/>
    <property type="molecule type" value="Genomic_DNA"/>
</dbReference>
<organism evidence="1 2">
    <name type="scientific">Bradyrhizobium hipponense</name>
    <dbReference type="NCBI Taxonomy" id="2605638"/>
    <lineage>
        <taxon>Bacteria</taxon>
        <taxon>Pseudomonadati</taxon>
        <taxon>Pseudomonadota</taxon>
        <taxon>Alphaproteobacteria</taxon>
        <taxon>Hyphomicrobiales</taxon>
        <taxon>Nitrobacteraceae</taxon>
        <taxon>Bradyrhizobium</taxon>
    </lineage>
</organism>
<protein>
    <submittedName>
        <fullName evidence="1">Uncharacterized protein</fullName>
    </submittedName>
</protein>
<comment type="caution">
    <text evidence="1">The sequence shown here is derived from an EMBL/GenBank/DDBJ whole genome shotgun (WGS) entry which is preliminary data.</text>
</comment>
<accession>A0A5S4YLJ9</accession>